<keyword evidence="8" id="KW-0496">Mitochondrion</keyword>
<organism evidence="11 12">
    <name type="scientific">Wallemia ichthyophaga (strain EXF-994 / CBS 113033)</name>
    <dbReference type="NCBI Taxonomy" id="1299270"/>
    <lineage>
        <taxon>Eukaryota</taxon>
        <taxon>Fungi</taxon>
        <taxon>Dikarya</taxon>
        <taxon>Basidiomycota</taxon>
        <taxon>Wallemiomycotina</taxon>
        <taxon>Wallemiomycetes</taxon>
        <taxon>Wallemiales</taxon>
        <taxon>Wallemiaceae</taxon>
        <taxon>Wallemia</taxon>
    </lineage>
</organism>
<reference evidence="12" key="1">
    <citation type="journal article" date="2013" name="BMC Genomics">
        <title>Genome and transcriptome sequencing of the halophilic fungus Wallemia ichthyophaga: haloadaptations present and absent.</title>
        <authorList>
            <person name="Zajc J."/>
            <person name="Liu Y."/>
            <person name="Dai W."/>
            <person name="Yang Z."/>
            <person name="Hu J."/>
            <person name="Gostincar C."/>
            <person name="Gunde-Cimerman N."/>
        </authorList>
    </citation>
    <scope>NUCLEOTIDE SEQUENCE [LARGE SCALE GENOMIC DNA]</scope>
    <source>
        <strain evidence="12">EXF-994 / CBS 113033</strain>
    </source>
</reference>
<dbReference type="PANTHER" id="PTHR34944">
    <property type="entry name" value="MITOCHONDRIAL IMPORT RECEPTOR SUBUNIT TOM7"/>
    <property type="match status" value="1"/>
</dbReference>
<keyword evidence="12" id="KW-1185">Reference proteome</keyword>
<dbReference type="GO" id="GO:0030150">
    <property type="term" value="P:protein import into mitochondrial matrix"/>
    <property type="evidence" value="ECO:0007669"/>
    <property type="project" value="InterPro"/>
</dbReference>
<evidence type="ECO:0000256" key="7">
    <source>
        <dbReference type="ARBA" id="ARBA00022989"/>
    </source>
</evidence>
<dbReference type="EMBL" id="KE007248">
    <property type="protein sequence ID" value="EOQ98902.1"/>
    <property type="molecule type" value="Genomic_DNA"/>
</dbReference>
<evidence type="ECO:0000256" key="5">
    <source>
        <dbReference type="ARBA" id="ARBA00022787"/>
    </source>
</evidence>
<comment type="subcellular location">
    <subcellularLocation>
        <location evidence="1">Mitochondrion outer membrane</location>
        <topology evidence="1">Single-pass membrane protein</topology>
    </subcellularLocation>
</comment>
<protein>
    <recommendedName>
        <fullName evidence="13">Mitochondrial import receptor subunit tom7</fullName>
    </recommendedName>
</protein>
<dbReference type="eggNOG" id="KOG4449">
    <property type="taxonomic scope" value="Eukaryota"/>
</dbReference>
<proteinExistence type="inferred from homology"/>
<evidence type="ECO:0000256" key="3">
    <source>
        <dbReference type="ARBA" id="ARBA00022448"/>
    </source>
</evidence>
<evidence type="ECO:0000313" key="11">
    <source>
        <dbReference type="EMBL" id="EOQ98902.1"/>
    </source>
</evidence>
<evidence type="ECO:0008006" key="13">
    <source>
        <dbReference type="Google" id="ProtNLM"/>
    </source>
</evidence>
<evidence type="ECO:0000256" key="9">
    <source>
        <dbReference type="ARBA" id="ARBA00023136"/>
    </source>
</evidence>
<feature type="transmembrane region" description="Helical" evidence="10">
    <location>
        <begin position="20"/>
        <end position="37"/>
    </location>
</feature>
<keyword evidence="4 10" id="KW-0812">Transmembrane</keyword>
<dbReference type="HOGENOM" id="CLU_173610_1_1_1"/>
<evidence type="ECO:0000256" key="2">
    <source>
        <dbReference type="ARBA" id="ARBA00010917"/>
    </source>
</evidence>
<dbReference type="OMA" id="FILYLGW"/>
<gene>
    <name evidence="11" type="ORF">J056_002762</name>
</gene>
<evidence type="ECO:0000256" key="4">
    <source>
        <dbReference type="ARBA" id="ARBA00022692"/>
    </source>
</evidence>
<keyword evidence="3" id="KW-0813">Transport</keyword>
<keyword evidence="5" id="KW-1000">Mitochondrion outer membrane</keyword>
<dbReference type="GO" id="GO:0045040">
    <property type="term" value="P:protein insertion into mitochondrial outer membrane"/>
    <property type="evidence" value="ECO:0007669"/>
    <property type="project" value="TreeGrafter"/>
</dbReference>
<accession>R9A9W0</accession>
<dbReference type="GeneID" id="20375714"/>
<dbReference type="AlphaFoldDB" id="R9A9W0"/>
<dbReference type="Proteomes" id="UP000014064">
    <property type="component" value="Unassembled WGS sequence"/>
</dbReference>
<evidence type="ECO:0000256" key="8">
    <source>
        <dbReference type="ARBA" id="ARBA00023128"/>
    </source>
</evidence>
<keyword evidence="7 10" id="KW-1133">Transmembrane helix</keyword>
<dbReference type="Pfam" id="PF08038">
    <property type="entry name" value="Tom7"/>
    <property type="match status" value="1"/>
</dbReference>
<dbReference type="STRING" id="1299270.R9A9W0"/>
<evidence type="ECO:0000256" key="1">
    <source>
        <dbReference type="ARBA" id="ARBA00004572"/>
    </source>
</evidence>
<dbReference type="InterPro" id="IPR012621">
    <property type="entry name" value="Tom7"/>
</dbReference>
<sequence length="51" mass="5695">MLSDDNKERITKAVEVAKVAAHWGWVPFVIYVGFVRANPKPSMIKLLSPLA</sequence>
<keyword evidence="6" id="KW-0653">Protein transport</keyword>
<comment type="similarity">
    <text evidence="2">Belongs to the Tom7 family.</text>
</comment>
<dbReference type="OrthoDB" id="284357at2759"/>
<dbReference type="GO" id="GO:0005742">
    <property type="term" value="C:mitochondrial outer membrane translocase complex"/>
    <property type="evidence" value="ECO:0007669"/>
    <property type="project" value="InterPro"/>
</dbReference>
<dbReference type="RefSeq" id="XP_009270302.1">
    <property type="nucleotide sequence ID" value="XM_009272027.1"/>
</dbReference>
<evidence type="ECO:0000256" key="10">
    <source>
        <dbReference type="SAM" id="Phobius"/>
    </source>
</evidence>
<name>R9A9W0_WALI9</name>
<dbReference type="PANTHER" id="PTHR34944:SF2">
    <property type="entry name" value="MITOCHONDRIAL IMPORT RECEPTOR SUBUNIT TOM7"/>
    <property type="match status" value="1"/>
</dbReference>
<dbReference type="KEGG" id="wic:J056_002762"/>
<evidence type="ECO:0000256" key="6">
    <source>
        <dbReference type="ARBA" id="ARBA00022927"/>
    </source>
</evidence>
<keyword evidence="9 10" id="KW-0472">Membrane</keyword>
<evidence type="ECO:0000313" key="12">
    <source>
        <dbReference type="Proteomes" id="UP000014064"/>
    </source>
</evidence>